<keyword evidence="1" id="KW-1133">Transmembrane helix</keyword>
<dbReference type="NCBIfam" id="NF038391">
    <property type="entry name" value="streptophobe"/>
    <property type="match status" value="1"/>
</dbReference>
<evidence type="ECO:0000313" key="2">
    <source>
        <dbReference type="EMBL" id="WTZ07479.1"/>
    </source>
</evidence>
<feature type="transmembrane region" description="Helical" evidence="1">
    <location>
        <begin position="220"/>
        <end position="243"/>
    </location>
</feature>
<evidence type="ECO:0000256" key="1">
    <source>
        <dbReference type="SAM" id="Phobius"/>
    </source>
</evidence>
<feature type="transmembrane region" description="Helical" evidence="1">
    <location>
        <begin position="316"/>
        <end position="336"/>
    </location>
</feature>
<name>A0AAU3HTD2_9ACTN</name>
<feature type="transmembrane region" description="Helical" evidence="1">
    <location>
        <begin position="59"/>
        <end position="77"/>
    </location>
</feature>
<keyword evidence="1" id="KW-0472">Membrane</keyword>
<protein>
    <submittedName>
        <fullName evidence="2">Streptophobe family protein</fullName>
    </submittedName>
</protein>
<proteinExistence type="predicted"/>
<accession>A0AAU3HTD2</accession>
<feature type="transmembrane region" description="Helical" evidence="1">
    <location>
        <begin position="348"/>
        <end position="370"/>
    </location>
</feature>
<gene>
    <name evidence="2" type="ORF">OG699_05395</name>
</gene>
<feature type="transmembrane region" description="Helical" evidence="1">
    <location>
        <begin position="396"/>
        <end position="418"/>
    </location>
</feature>
<organism evidence="2">
    <name type="scientific">Streptomyces sp. NBC_01393</name>
    <dbReference type="NCBI Taxonomy" id="2903851"/>
    <lineage>
        <taxon>Bacteria</taxon>
        <taxon>Bacillati</taxon>
        <taxon>Actinomycetota</taxon>
        <taxon>Actinomycetes</taxon>
        <taxon>Kitasatosporales</taxon>
        <taxon>Streptomycetaceae</taxon>
        <taxon>Streptomyces</taxon>
    </lineage>
</organism>
<feature type="transmembrane region" description="Helical" evidence="1">
    <location>
        <begin position="89"/>
        <end position="108"/>
    </location>
</feature>
<feature type="transmembrane region" description="Helical" evidence="1">
    <location>
        <begin position="27"/>
        <end position="47"/>
    </location>
</feature>
<dbReference type="InterPro" id="IPR047724">
    <property type="entry name" value="Streptophobe"/>
</dbReference>
<feature type="transmembrane region" description="Helical" evidence="1">
    <location>
        <begin position="182"/>
        <end position="200"/>
    </location>
</feature>
<feature type="transmembrane region" description="Helical" evidence="1">
    <location>
        <begin position="255"/>
        <end position="276"/>
    </location>
</feature>
<sequence>MSPQTPSAQPAHSSGAGPAARHGWLQALAAVLAGLVLMAVVAALGLWASGATDLPDNAYPRVVAATLVTAVGGTIEFTGDAGAIAETKAGLTVIPLSVTLTGALVLGAGFLRPLRHRAVAGATELAGWAGRLAVLWLLVLIGLALAARQNFTIDLGDGTIGAIGDLFGATPEVGFKAAMAPTLVFGVLWLAGVFVIALLVSRGAPLPARLLRFQESVRPAAYAMVILLLACVGLGVVIGLVVAATRGHPAETFAVMLLGLPNVVWLAFTIGLGATWNGRVDGPFGLPMPHVLDEVLRTPDVSALNLGSLADYDGRVWWLVVVDAVLLLGAAFLMAARSPARTRAWQHAVRMAVALALTVLMICLLGRISAHYGLSILGLGDIGGGLKGELFLKPQVWGALGLALLWGLVAGFLGALLAKGVRRKGEVESVGR</sequence>
<dbReference type="EMBL" id="CP109546">
    <property type="protein sequence ID" value="WTZ07479.1"/>
    <property type="molecule type" value="Genomic_DNA"/>
</dbReference>
<keyword evidence="1" id="KW-0812">Transmembrane</keyword>
<reference evidence="2" key="1">
    <citation type="submission" date="2022-10" db="EMBL/GenBank/DDBJ databases">
        <title>The complete genomes of actinobacterial strains from the NBC collection.</title>
        <authorList>
            <person name="Joergensen T.S."/>
            <person name="Alvarez Arevalo M."/>
            <person name="Sterndorff E.B."/>
            <person name="Faurdal D."/>
            <person name="Vuksanovic O."/>
            <person name="Mourched A.-S."/>
            <person name="Charusanti P."/>
            <person name="Shaw S."/>
            <person name="Blin K."/>
            <person name="Weber T."/>
        </authorList>
    </citation>
    <scope>NUCLEOTIDE SEQUENCE</scope>
    <source>
        <strain evidence="2">NBC_01393</strain>
    </source>
</reference>
<feature type="transmembrane region" description="Helical" evidence="1">
    <location>
        <begin position="128"/>
        <end position="147"/>
    </location>
</feature>
<dbReference type="AlphaFoldDB" id="A0AAU3HTD2"/>